<dbReference type="AlphaFoldDB" id="A0A1W5D3L0"/>
<evidence type="ECO:0000313" key="5">
    <source>
        <dbReference type="EMBL" id="SLM37717.1"/>
    </source>
</evidence>
<name>A0A1W5D3L0_9LECA</name>
<dbReference type="PANTHER" id="PTHR46910:SF4">
    <property type="entry name" value="ZN(2)-C6 FUNGAL-TYPE DOMAIN-CONTAINING PROTEIN"/>
    <property type="match status" value="1"/>
</dbReference>
<feature type="domain" description="Zn(2)-C6 fungal-type" evidence="4">
    <location>
        <begin position="48"/>
        <end position="78"/>
    </location>
</feature>
<dbReference type="PROSITE" id="PS00463">
    <property type="entry name" value="ZN2_CY6_FUNGAL_1"/>
    <property type="match status" value="1"/>
</dbReference>
<keyword evidence="5" id="KW-0238">DNA-binding</keyword>
<feature type="compositionally biased region" description="Polar residues" evidence="3">
    <location>
        <begin position="694"/>
        <end position="708"/>
    </location>
</feature>
<evidence type="ECO:0000256" key="3">
    <source>
        <dbReference type="SAM" id="MobiDB-lite"/>
    </source>
</evidence>
<dbReference type="GO" id="GO:0006351">
    <property type="term" value="P:DNA-templated transcription"/>
    <property type="evidence" value="ECO:0007669"/>
    <property type="project" value="InterPro"/>
</dbReference>
<accession>A0A1W5D3L0</accession>
<feature type="compositionally biased region" description="Polar residues" evidence="3">
    <location>
        <begin position="8"/>
        <end position="21"/>
    </location>
</feature>
<protein>
    <submittedName>
        <fullName evidence="5">Zn(2)-C6 fungal-type DNA-binding domain</fullName>
    </submittedName>
</protein>
<feature type="region of interest" description="Disordered" evidence="3">
    <location>
        <begin position="692"/>
        <end position="777"/>
    </location>
</feature>
<keyword evidence="6" id="KW-1185">Reference proteome</keyword>
<dbReference type="InterPro" id="IPR007219">
    <property type="entry name" value="XnlR_reg_dom"/>
</dbReference>
<dbReference type="Pfam" id="PF00172">
    <property type="entry name" value="Zn_clus"/>
    <property type="match status" value="1"/>
</dbReference>
<dbReference type="InterPro" id="IPR001138">
    <property type="entry name" value="Zn2Cys6_DnaBD"/>
</dbReference>
<sequence length="919" mass="101067">MPPKHRPSSTPGAENPSQTKVPKTDGSPADFSHNVKKKLSTSTRTGQACDRCKIRKIRCDGLLGGCSPCTQNHTECKTTDRITGRATTRGHVEELEQRSRDYLSRIRELEERLISMGADVKPMVDYHDVATAPLVQWNQAQGNGGLQTWEDNGASGGMMPYASEPSSSRTSESNFFRLPEFRKGLHGDNYLGVSSGNSFLSSIRGTSLNVLGMEINIADFASTDLDGPVQPNLQQEPLYNKSYQSFAMSAFGINPRLEKVALPPRTEGLTYAQWYFRALNPYIPTMHKPTFMSLLTRMYDDPTFEPSAAETVMVHMVFAIMFFQYAARNWENAGQQHDLNLRSNLHYHYSLGYLSQLMTSHTLQDVQAMTMISIHVRNFPKPGPCCMIAGMTFNLAIELGLHRSAKRWATTTPKKNVLEIEMRKRIFWAILAVHVTISGKLGRPMALRSEDIDVEIPEAVDDDLLRETGIDTSRPGKCGFLVGIEACKVTAIFLDLFNSTYAVKRSPHTYVETVRRLETRIRQWTEQWPAELTQESATIDQECRVFSLYLSMWISEFRLLLRHPSLCLTASPDFNNENLHVSMEASRAMLQNVKQLQKYKSLDTTWYNAALYVLAVSTTLFGQWSRKEQITSSDLATLKEDMAAWLNILGEVGGLLGSGKRLQDAVRVTVDNTLGLLTSLVASKTASSALSTANQNTSPVGSPSQGNHLSHDYVNPNTYSSYPDPSNGANGHLADNLRNNNYMSPDDPSMTGHASHPYPNAPQYSYPEPNATTLSSYHTSPTTFDTNPYPAVAAEAVSSAQRPQTTPQQAAAVAANAFLYSNAPQHQSPAYANGGSHQWRQWAGTMAGIQVEPQEYLNSASALMQLGGRNDQNAGANGAPVADMTGAQLAAAAADANAMSGGAGQPWPLMIFDIGQGGS</sequence>
<reference evidence="6" key="1">
    <citation type="submission" date="2017-03" db="EMBL/GenBank/DDBJ databases">
        <authorList>
            <person name="Sharma R."/>
            <person name="Thines M."/>
        </authorList>
    </citation>
    <scope>NUCLEOTIDE SEQUENCE [LARGE SCALE GENOMIC DNA]</scope>
</reference>
<dbReference type="GO" id="GO:0008270">
    <property type="term" value="F:zinc ion binding"/>
    <property type="evidence" value="ECO:0007669"/>
    <property type="project" value="InterPro"/>
</dbReference>
<dbReference type="GO" id="GO:0003677">
    <property type="term" value="F:DNA binding"/>
    <property type="evidence" value="ECO:0007669"/>
    <property type="project" value="UniProtKB-KW"/>
</dbReference>
<feature type="compositionally biased region" description="Polar residues" evidence="3">
    <location>
        <begin position="715"/>
        <end position="729"/>
    </location>
</feature>
<dbReference type="InterPro" id="IPR036864">
    <property type="entry name" value="Zn2-C6_fun-type_DNA-bd_sf"/>
</dbReference>
<dbReference type="Proteomes" id="UP000192927">
    <property type="component" value="Unassembled WGS sequence"/>
</dbReference>
<dbReference type="PROSITE" id="PS50048">
    <property type="entry name" value="ZN2_CY6_FUNGAL_2"/>
    <property type="match status" value="1"/>
</dbReference>
<dbReference type="GO" id="GO:0000981">
    <property type="term" value="F:DNA-binding transcription factor activity, RNA polymerase II-specific"/>
    <property type="evidence" value="ECO:0007669"/>
    <property type="project" value="InterPro"/>
</dbReference>
<evidence type="ECO:0000256" key="2">
    <source>
        <dbReference type="ARBA" id="ARBA00023242"/>
    </source>
</evidence>
<evidence type="ECO:0000259" key="4">
    <source>
        <dbReference type="PROSITE" id="PS50048"/>
    </source>
</evidence>
<dbReference type="Gene3D" id="4.10.240.10">
    <property type="entry name" value="Zn(2)-C6 fungal-type DNA-binding domain"/>
    <property type="match status" value="1"/>
</dbReference>
<proteinExistence type="predicted"/>
<keyword evidence="2" id="KW-0539">Nucleus</keyword>
<dbReference type="EMBL" id="FWEW01001850">
    <property type="protein sequence ID" value="SLM37717.1"/>
    <property type="molecule type" value="Genomic_DNA"/>
</dbReference>
<organism evidence="5 6">
    <name type="scientific">Lasallia pustulata</name>
    <dbReference type="NCBI Taxonomy" id="136370"/>
    <lineage>
        <taxon>Eukaryota</taxon>
        <taxon>Fungi</taxon>
        <taxon>Dikarya</taxon>
        <taxon>Ascomycota</taxon>
        <taxon>Pezizomycotina</taxon>
        <taxon>Lecanoromycetes</taxon>
        <taxon>OSLEUM clade</taxon>
        <taxon>Umbilicariomycetidae</taxon>
        <taxon>Umbilicariales</taxon>
        <taxon>Umbilicariaceae</taxon>
        <taxon>Lasallia</taxon>
    </lineage>
</organism>
<dbReference type="SMART" id="SM00066">
    <property type="entry name" value="GAL4"/>
    <property type="match status" value="1"/>
</dbReference>
<dbReference type="CDD" id="cd00067">
    <property type="entry name" value="GAL4"/>
    <property type="match status" value="1"/>
</dbReference>
<dbReference type="Pfam" id="PF04082">
    <property type="entry name" value="Fungal_trans"/>
    <property type="match status" value="1"/>
</dbReference>
<dbReference type="SUPFAM" id="SSF57701">
    <property type="entry name" value="Zn2/Cys6 DNA-binding domain"/>
    <property type="match status" value="1"/>
</dbReference>
<feature type="region of interest" description="Disordered" evidence="3">
    <location>
        <begin position="1"/>
        <end position="42"/>
    </location>
</feature>
<evidence type="ECO:0000256" key="1">
    <source>
        <dbReference type="ARBA" id="ARBA00022723"/>
    </source>
</evidence>
<dbReference type="CDD" id="cd12148">
    <property type="entry name" value="fungal_TF_MHR"/>
    <property type="match status" value="1"/>
</dbReference>
<dbReference type="InterPro" id="IPR050987">
    <property type="entry name" value="AtrR-like"/>
</dbReference>
<keyword evidence="1" id="KW-0479">Metal-binding</keyword>
<evidence type="ECO:0000313" key="6">
    <source>
        <dbReference type="Proteomes" id="UP000192927"/>
    </source>
</evidence>
<dbReference type="PANTHER" id="PTHR46910">
    <property type="entry name" value="TRANSCRIPTION FACTOR PDR1"/>
    <property type="match status" value="1"/>
</dbReference>
<dbReference type="SMART" id="SM00906">
    <property type="entry name" value="Fungal_trans"/>
    <property type="match status" value="1"/>
</dbReference>